<accession>A0A8R7TDN5</accession>
<feature type="region of interest" description="Disordered" evidence="1">
    <location>
        <begin position="1"/>
        <end position="47"/>
    </location>
</feature>
<evidence type="ECO:0000313" key="2">
    <source>
        <dbReference type="EnsemblPlants" id="TuG1812G0200001237.01.T01"/>
    </source>
</evidence>
<keyword evidence="3" id="KW-1185">Reference proteome</keyword>
<dbReference type="EnsemblPlants" id="TuG1812G0200001237.01.T01">
    <property type="protein sequence ID" value="TuG1812G0200001237.01.T01"/>
    <property type="gene ID" value="TuG1812G0200001237.01"/>
</dbReference>
<protein>
    <submittedName>
        <fullName evidence="2">Uncharacterized protein</fullName>
    </submittedName>
</protein>
<organism evidence="2 3">
    <name type="scientific">Triticum urartu</name>
    <name type="common">Red wild einkorn</name>
    <name type="synonym">Crithodium urartu</name>
    <dbReference type="NCBI Taxonomy" id="4572"/>
    <lineage>
        <taxon>Eukaryota</taxon>
        <taxon>Viridiplantae</taxon>
        <taxon>Streptophyta</taxon>
        <taxon>Embryophyta</taxon>
        <taxon>Tracheophyta</taxon>
        <taxon>Spermatophyta</taxon>
        <taxon>Magnoliopsida</taxon>
        <taxon>Liliopsida</taxon>
        <taxon>Poales</taxon>
        <taxon>Poaceae</taxon>
        <taxon>BOP clade</taxon>
        <taxon>Pooideae</taxon>
        <taxon>Triticodae</taxon>
        <taxon>Triticeae</taxon>
        <taxon>Triticinae</taxon>
        <taxon>Triticum</taxon>
    </lineage>
</organism>
<proteinExistence type="predicted"/>
<dbReference type="Proteomes" id="UP000015106">
    <property type="component" value="Chromosome 2"/>
</dbReference>
<reference evidence="2" key="3">
    <citation type="submission" date="2022-06" db="UniProtKB">
        <authorList>
            <consortium name="EnsemblPlants"/>
        </authorList>
    </citation>
    <scope>IDENTIFICATION</scope>
</reference>
<name>A0A8R7TDN5_TRIUA</name>
<dbReference type="Gramene" id="TuG1812G0200001237.01.T01">
    <property type="protein sequence ID" value="TuG1812G0200001237.01.T01"/>
    <property type="gene ID" value="TuG1812G0200001237.01"/>
</dbReference>
<reference evidence="2" key="2">
    <citation type="submission" date="2018-03" db="EMBL/GenBank/DDBJ databases">
        <title>The Triticum urartu genome reveals the dynamic nature of wheat genome evolution.</title>
        <authorList>
            <person name="Ling H."/>
            <person name="Ma B."/>
            <person name="Shi X."/>
            <person name="Liu H."/>
            <person name="Dong L."/>
            <person name="Sun H."/>
            <person name="Cao Y."/>
            <person name="Gao Q."/>
            <person name="Zheng S."/>
            <person name="Li Y."/>
            <person name="Yu Y."/>
            <person name="Du H."/>
            <person name="Qi M."/>
            <person name="Li Y."/>
            <person name="Yu H."/>
            <person name="Cui Y."/>
            <person name="Wang N."/>
            <person name="Chen C."/>
            <person name="Wu H."/>
            <person name="Zhao Y."/>
            <person name="Zhang J."/>
            <person name="Li Y."/>
            <person name="Zhou W."/>
            <person name="Zhang B."/>
            <person name="Hu W."/>
            <person name="Eijk M."/>
            <person name="Tang J."/>
            <person name="Witsenboer H."/>
            <person name="Zhao S."/>
            <person name="Li Z."/>
            <person name="Zhang A."/>
            <person name="Wang D."/>
            <person name="Liang C."/>
        </authorList>
    </citation>
    <scope>NUCLEOTIDE SEQUENCE [LARGE SCALE GENOMIC DNA]</scope>
    <source>
        <strain evidence="2">cv. G1812</strain>
    </source>
</reference>
<feature type="compositionally biased region" description="Basic and acidic residues" evidence="1">
    <location>
        <begin position="30"/>
        <end position="44"/>
    </location>
</feature>
<evidence type="ECO:0000256" key="1">
    <source>
        <dbReference type="SAM" id="MobiDB-lite"/>
    </source>
</evidence>
<reference evidence="3" key="1">
    <citation type="journal article" date="2013" name="Nature">
        <title>Draft genome of the wheat A-genome progenitor Triticum urartu.</title>
        <authorList>
            <person name="Ling H.Q."/>
            <person name="Zhao S."/>
            <person name="Liu D."/>
            <person name="Wang J."/>
            <person name="Sun H."/>
            <person name="Zhang C."/>
            <person name="Fan H."/>
            <person name="Li D."/>
            <person name="Dong L."/>
            <person name="Tao Y."/>
            <person name="Gao C."/>
            <person name="Wu H."/>
            <person name="Li Y."/>
            <person name="Cui Y."/>
            <person name="Guo X."/>
            <person name="Zheng S."/>
            <person name="Wang B."/>
            <person name="Yu K."/>
            <person name="Liang Q."/>
            <person name="Yang W."/>
            <person name="Lou X."/>
            <person name="Chen J."/>
            <person name="Feng M."/>
            <person name="Jian J."/>
            <person name="Zhang X."/>
            <person name="Luo G."/>
            <person name="Jiang Y."/>
            <person name="Liu J."/>
            <person name="Wang Z."/>
            <person name="Sha Y."/>
            <person name="Zhang B."/>
            <person name="Wu H."/>
            <person name="Tang D."/>
            <person name="Shen Q."/>
            <person name="Xue P."/>
            <person name="Zou S."/>
            <person name="Wang X."/>
            <person name="Liu X."/>
            <person name="Wang F."/>
            <person name="Yang Y."/>
            <person name="An X."/>
            <person name="Dong Z."/>
            <person name="Zhang K."/>
            <person name="Zhang X."/>
            <person name="Luo M.C."/>
            <person name="Dvorak J."/>
            <person name="Tong Y."/>
            <person name="Wang J."/>
            <person name="Yang H."/>
            <person name="Li Z."/>
            <person name="Wang D."/>
            <person name="Zhang A."/>
            <person name="Wang J."/>
        </authorList>
    </citation>
    <scope>NUCLEOTIDE SEQUENCE</scope>
    <source>
        <strain evidence="3">cv. G1812</strain>
    </source>
</reference>
<sequence length="74" mass="7926">LDVSTKSRSLDAGGPESSSPPPDGGVEILHLGDPRRQNHLDNHPCDVATGFTMKSASEWLKRTTPTGNASQRRS</sequence>
<evidence type="ECO:0000313" key="3">
    <source>
        <dbReference type="Proteomes" id="UP000015106"/>
    </source>
</evidence>
<dbReference type="AlphaFoldDB" id="A0A8R7TDN5"/>